<dbReference type="RefSeq" id="WP_338503903.1">
    <property type="nucleotide sequence ID" value="NZ_CP145607.1"/>
</dbReference>
<dbReference type="EC" id="2.4.-.-" evidence="2"/>
<dbReference type="GO" id="GO:0016757">
    <property type="term" value="F:glycosyltransferase activity"/>
    <property type="evidence" value="ECO:0007669"/>
    <property type="project" value="UniProtKB-KW"/>
</dbReference>
<keyword evidence="3" id="KW-1185">Reference proteome</keyword>
<sequence length="327" mass="35998">MSFVILAYNQEDLIAESFAGAISQTYSPMEIILSDDCSPDDTFARMQDLAANYRGPHRVRLNRNAENLHIGGHVQKVAGLSNGDLIVVNAGDDISEPDRVEGLVAAWLSEDRKPDLLHSDVSKIAMDGTPLGMIAKPAPLMRSSVRPAALAMAGESVIGASQAWTKRLFDSFPALSSEITSEDLVLPFRAALLGGNHYVAKPFVRHRVGGISADFLSDSAHNALWGSGLKVRRWFCSSLEQMLRDIDARPDLDRDGTLRTTLTAQLARHQAPLDLAKVSWPARWAVAGRLLRNAEISRADRLRYSFMYLAPTLWSLQLGVKRRLGRL</sequence>
<feature type="domain" description="Glycosyltransferase 2-like" evidence="1">
    <location>
        <begin position="2"/>
        <end position="110"/>
    </location>
</feature>
<dbReference type="SUPFAM" id="SSF53448">
    <property type="entry name" value="Nucleotide-diphospho-sugar transferases"/>
    <property type="match status" value="1"/>
</dbReference>
<evidence type="ECO:0000313" key="2">
    <source>
        <dbReference type="EMBL" id="WWM70814.1"/>
    </source>
</evidence>
<dbReference type="InterPro" id="IPR050834">
    <property type="entry name" value="Glycosyltransf_2"/>
</dbReference>
<organism evidence="2 3">
    <name type="scientific">Sphingomonas kaistensis</name>
    <dbReference type="NCBI Taxonomy" id="298708"/>
    <lineage>
        <taxon>Bacteria</taxon>
        <taxon>Pseudomonadati</taxon>
        <taxon>Pseudomonadota</taxon>
        <taxon>Alphaproteobacteria</taxon>
        <taxon>Sphingomonadales</taxon>
        <taxon>Sphingomonadaceae</taxon>
        <taxon>Sphingomonas</taxon>
    </lineage>
</organism>
<dbReference type="PANTHER" id="PTHR43685">
    <property type="entry name" value="GLYCOSYLTRANSFERASE"/>
    <property type="match status" value="1"/>
</dbReference>
<dbReference type="InterPro" id="IPR029044">
    <property type="entry name" value="Nucleotide-diphossugar_trans"/>
</dbReference>
<name>A0ABZ2G2Z9_9SPHN</name>
<dbReference type="InterPro" id="IPR001173">
    <property type="entry name" value="Glyco_trans_2-like"/>
</dbReference>
<evidence type="ECO:0000259" key="1">
    <source>
        <dbReference type="Pfam" id="PF00535"/>
    </source>
</evidence>
<dbReference type="EMBL" id="CP145607">
    <property type="protein sequence ID" value="WWM70814.1"/>
    <property type="molecule type" value="Genomic_DNA"/>
</dbReference>
<gene>
    <name evidence="2" type="ORF">V6R86_09035</name>
</gene>
<accession>A0ABZ2G2Z9</accession>
<keyword evidence="2" id="KW-0808">Transferase</keyword>
<evidence type="ECO:0000313" key="3">
    <source>
        <dbReference type="Proteomes" id="UP001382935"/>
    </source>
</evidence>
<proteinExistence type="predicted"/>
<dbReference type="PANTHER" id="PTHR43685:SF2">
    <property type="entry name" value="GLYCOSYLTRANSFERASE 2-LIKE DOMAIN-CONTAINING PROTEIN"/>
    <property type="match status" value="1"/>
</dbReference>
<reference evidence="2 3" key="1">
    <citation type="submission" date="2024-02" db="EMBL/GenBank/DDBJ databases">
        <title>Full genome sequence of Sphingomonas kaistensis.</title>
        <authorList>
            <person name="Poletto B.L."/>
            <person name="Silva G."/>
            <person name="Galante D."/>
            <person name="Campos K.R."/>
            <person name="Santos M.B.N."/>
            <person name="Sacchi C.T."/>
        </authorList>
    </citation>
    <scope>NUCLEOTIDE SEQUENCE [LARGE SCALE GENOMIC DNA]</scope>
    <source>
        <strain evidence="2 3">MA4R</strain>
    </source>
</reference>
<protein>
    <submittedName>
        <fullName evidence="2">Glycosyltransferase</fullName>
        <ecNumber evidence="2">2.4.-.-</ecNumber>
    </submittedName>
</protein>
<dbReference type="Proteomes" id="UP001382935">
    <property type="component" value="Chromosome"/>
</dbReference>
<dbReference type="Gene3D" id="3.90.550.10">
    <property type="entry name" value="Spore Coat Polysaccharide Biosynthesis Protein SpsA, Chain A"/>
    <property type="match status" value="1"/>
</dbReference>
<dbReference type="Pfam" id="PF00535">
    <property type="entry name" value="Glycos_transf_2"/>
    <property type="match status" value="1"/>
</dbReference>
<keyword evidence="2" id="KW-0328">Glycosyltransferase</keyword>